<sequence>MQTFTKIISIIVLSFCTLTNGLAYDLTWYQQSTKTVLKNARKLIEPTLPPNERAIANSITYKVSSSPGIGAFAAFDDNERIIIISAGTIQIIDWIQDLLTMEAELDKPGCYSEFLIYLNEIMETNALRISNHLPPQPAMSPLVYSAHTDGACSGVTIEDFQELDNFNYYKAKAIEASIMFMYLHELGHHVLNHVKNKHIQEPENLAMSRSKENAADQYAIVTALHANYNLVAAAPWNYFMAAFGGGSLEAEKKSDHPLGVKRVLSIYDNAIIYYTDNPGAWKDPTTYDDLMAGLKKQRDLIKEQINNIEP</sequence>
<evidence type="ECO:0000313" key="1">
    <source>
        <dbReference type="EMBL" id="AZL67976.1"/>
    </source>
</evidence>
<name>A0A3S8UI73_9PSED</name>
<protein>
    <submittedName>
        <fullName evidence="1">Uncharacterized protein</fullName>
    </submittedName>
</protein>
<dbReference type="KEGG" id="pory:EJA05_09590"/>
<gene>
    <name evidence="1" type="ORF">EJA05_09590</name>
</gene>
<dbReference type="EMBL" id="CP034338">
    <property type="protein sequence ID" value="AZL67976.1"/>
    <property type="molecule type" value="Genomic_DNA"/>
</dbReference>
<reference evidence="1 2" key="1">
    <citation type="submission" date="2018-12" db="EMBL/GenBank/DDBJ databases">
        <authorList>
            <person name="Li S."/>
            <person name="Yang R."/>
            <person name="Chen G."/>
            <person name="Zou L."/>
            <person name="Zhang C."/>
            <person name="Chen Y."/>
            <person name="Liu Z."/>
            <person name="Li Y."/>
            <person name="Yan Y."/>
            <person name="Huang M."/>
            <person name="Chen T."/>
        </authorList>
    </citation>
    <scope>NUCLEOTIDE SEQUENCE [LARGE SCALE GENOMIC DNA]</scope>
    <source>
        <strain evidence="1 2">1257</strain>
    </source>
</reference>
<evidence type="ECO:0000313" key="2">
    <source>
        <dbReference type="Proteomes" id="UP000268230"/>
    </source>
</evidence>
<organism evidence="1 2">
    <name type="scientific">Pseudomonas entomophila</name>
    <dbReference type="NCBI Taxonomy" id="312306"/>
    <lineage>
        <taxon>Bacteria</taxon>
        <taxon>Pseudomonadati</taxon>
        <taxon>Pseudomonadota</taxon>
        <taxon>Gammaproteobacteria</taxon>
        <taxon>Pseudomonadales</taxon>
        <taxon>Pseudomonadaceae</taxon>
        <taxon>Pseudomonas</taxon>
    </lineage>
</organism>
<dbReference type="AlphaFoldDB" id="A0A3S8UI73"/>
<dbReference type="Proteomes" id="UP000268230">
    <property type="component" value="Chromosome"/>
</dbReference>
<proteinExistence type="predicted"/>
<accession>A0A3S8UI73</accession>